<evidence type="ECO:0000313" key="10">
    <source>
        <dbReference type="EMBL" id="ROQ00251.1"/>
    </source>
</evidence>
<dbReference type="Pfam" id="PF00528">
    <property type="entry name" value="BPD_transp_1"/>
    <property type="match status" value="1"/>
</dbReference>
<dbReference type="GO" id="GO:0005886">
    <property type="term" value="C:plasma membrane"/>
    <property type="evidence" value="ECO:0007669"/>
    <property type="project" value="UniProtKB-SubCell"/>
</dbReference>
<dbReference type="AlphaFoldDB" id="A0A3N1M990"/>
<accession>A0A3N1M990</accession>
<comment type="caution">
    <text evidence="10">The sequence shown here is derived from an EMBL/GenBank/DDBJ whole genome shotgun (WGS) entry which is preliminary data.</text>
</comment>
<evidence type="ECO:0000256" key="6">
    <source>
        <dbReference type="ARBA" id="ARBA00022989"/>
    </source>
</evidence>
<protein>
    <submittedName>
        <fullName evidence="10">Putative spermidine/putrescine transport system permease protein</fullName>
    </submittedName>
</protein>
<comment type="subcellular location">
    <subcellularLocation>
        <location evidence="1 8">Cell membrane</location>
        <topology evidence="1 8">Multi-pass membrane protein</topology>
    </subcellularLocation>
</comment>
<keyword evidence="4" id="KW-1003">Cell membrane</keyword>
<evidence type="ECO:0000259" key="9">
    <source>
        <dbReference type="PROSITE" id="PS50928"/>
    </source>
</evidence>
<keyword evidence="7 8" id="KW-0472">Membrane</keyword>
<feature type="transmembrane region" description="Helical" evidence="8">
    <location>
        <begin position="99"/>
        <end position="123"/>
    </location>
</feature>
<gene>
    <name evidence="10" type="ORF">EDC65_2047</name>
</gene>
<comment type="similarity">
    <text evidence="2">Belongs to the binding-protein-dependent transport system permease family. CysTW subfamily.</text>
</comment>
<dbReference type="InterPro" id="IPR000515">
    <property type="entry name" value="MetI-like"/>
</dbReference>
<keyword evidence="11" id="KW-1185">Reference proteome</keyword>
<organism evidence="10 11">
    <name type="scientific">Stella humosa</name>
    <dbReference type="NCBI Taxonomy" id="94"/>
    <lineage>
        <taxon>Bacteria</taxon>
        <taxon>Pseudomonadati</taxon>
        <taxon>Pseudomonadota</taxon>
        <taxon>Alphaproteobacteria</taxon>
        <taxon>Rhodospirillales</taxon>
        <taxon>Stellaceae</taxon>
        <taxon>Stella</taxon>
    </lineage>
</organism>
<feature type="domain" description="ABC transmembrane type-1" evidence="9">
    <location>
        <begin position="65"/>
        <end position="271"/>
    </location>
</feature>
<evidence type="ECO:0000256" key="8">
    <source>
        <dbReference type="RuleBase" id="RU363032"/>
    </source>
</evidence>
<evidence type="ECO:0000256" key="1">
    <source>
        <dbReference type="ARBA" id="ARBA00004651"/>
    </source>
</evidence>
<dbReference type="Gene3D" id="1.10.3720.10">
    <property type="entry name" value="MetI-like"/>
    <property type="match status" value="1"/>
</dbReference>
<feature type="transmembrane region" description="Helical" evidence="8">
    <location>
        <begin position="144"/>
        <end position="170"/>
    </location>
</feature>
<dbReference type="CDD" id="cd06261">
    <property type="entry name" value="TM_PBP2"/>
    <property type="match status" value="1"/>
</dbReference>
<evidence type="ECO:0000256" key="7">
    <source>
        <dbReference type="ARBA" id="ARBA00023136"/>
    </source>
</evidence>
<dbReference type="EMBL" id="RJKX01000013">
    <property type="protein sequence ID" value="ROQ00251.1"/>
    <property type="molecule type" value="Genomic_DNA"/>
</dbReference>
<name>A0A3N1M990_9PROT</name>
<dbReference type="PANTHER" id="PTHR42929:SF5">
    <property type="entry name" value="ABC TRANSPORTER PERMEASE PROTEIN"/>
    <property type="match status" value="1"/>
</dbReference>
<evidence type="ECO:0000256" key="4">
    <source>
        <dbReference type="ARBA" id="ARBA00022475"/>
    </source>
</evidence>
<feature type="transmembrane region" description="Helical" evidence="8">
    <location>
        <begin position="25"/>
        <end position="44"/>
    </location>
</feature>
<dbReference type="GO" id="GO:0055085">
    <property type="term" value="P:transmembrane transport"/>
    <property type="evidence" value="ECO:0007669"/>
    <property type="project" value="InterPro"/>
</dbReference>
<evidence type="ECO:0000256" key="5">
    <source>
        <dbReference type="ARBA" id="ARBA00022692"/>
    </source>
</evidence>
<evidence type="ECO:0000256" key="2">
    <source>
        <dbReference type="ARBA" id="ARBA00007069"/>
    </source>
</evidence>
<dbReference type="PROSITE" id="PS50928">
    <property type="entry name" value="ABC_TM1"/>
    <property type="match status" value="1"/>
</dbReference>
<proteinExistence type="inferred from homology"/>
<feature type="transmembrane region" description="Helical" evidence="8">
    <location>
        <begin position="207"/>
        <end position="229"/>
    </location>
</feature>
<keyword evidence="3 8" id="KW-0813">Transport</keyword>
<keyword evidence="5 8" id="KW-0812">Transmembrane</keyword>
<keyword evidence="6 8" id="KW-1133">Transmembrane helix</keyword>
<feature type="transmembrane region" description="Helical" evidence="8">
    <location>
        <begin position="71"/>
        <end position="93"/>
    </location>
</feature>
<feature type="transmembrane region" description="Helical" evidence="8">
    <location>
        <begin position="250"/>
        <end position="270"/>
    </location>
</feature>
<reference evidence="10 11" key="1">
    <citation type="submission" date="2018-11" db="EMBL/GenBank/DDBJ databases">
        <title>Genomic Encyclopedia of Type Strains, Phase IV (KMG-IV): sequencing the most valuable type-strain genomes for metagenomic binning, comparative biology and taxonomic classification.</title>
        <authorList>
            <person name="Goeker M."/>
        </authorList>
    </citation>
    <scope>NUCLEOTIDE SEQUENCE [LARGE SCALE GENOMIC DNA]</scope>
    <source>
        <strain evidence="10 11">DSM 5900</strain>
    </source>
</reference>
<evidence type="ECO:0000313" key="11">
    <source>
        <dbReference type="Proteomes" id="UP000278222"/>
    </source>
</evidence>
<dbReference type="InterPro" id="IPR035906">
    <property type="entry name" value="MetI-like_sf"/>
</dbReference>
<dbReference type="Proteomes" id="UP000278222">
    <property type="component" value="Unassembled WGS sequence"/>
</dbReference>
<dbReference type="PANTHER" id="PTHR42929">
    <property type="entry name" value="INNER MEMBRANE ABC TRANSPORTER PERMEASE PROTEIN YDCU-RELATED-RELATED"/>
    <property type="match status" value="1"/>
</dbReference>
<sequence length="279" mass="30039">MAGGALAALAARVPSGPFVLGLPALLFLLVIFVGPVLRLLLLSIEGGSLGAYEKALTDGLYLQVFRDTFEIAAIVTVFCALLGYPVAFYLTTLSRTGSALGFACILIPLLTSVLVRTYAWMVILGRNGIVNRTLMDWGMTDRPLALLHNLPSVIIGMTHVLLPMFILPVYSVMVRVDRELLRAADGLGASGWQVFTRVYLPLTWPGVLAGATLVFIISLGFYITPALLGGGRIMMIANVIEHQVQSLLDWRFAGALSMVLLVATLAVQAISNRVQARRG</sequence>
<dbReference type="SUPFAM" id="SSF161098">
    <property type="entry name" value="MetI-like"/>
    <property type="match status" value="1"/>
</dbReference>
<evidence type="ECO:0000256" key="3">
    <source>
        <dbReference type="ARBA" id="ARBA00022448"/>
    </source>
</evidence>